<keyword evidence="3" id="KW-1185">Reference proteome</keyword>
<dbReference type="Proteomes" id="UP000001307">
    <property type="component" value="Unassembled WGS sequence"/>
</dbReference>
<accession>E4WQJ7</accession>
<protein>
    <submittedName>
        <fullName evidence="2">Uncharacterized protein</fullName>
    </submittedName>
</protein>
<feature type="region of interest" description="Disordered" evidence="1">
    <location>
        <begin position="345"/>
        <end position="388"/>
    </location>
</feature>
<reference evidence="2" key="1">
    <citation type="journal article" date="2010" name="Science">
        <title>Plasticity of animal genome architecture unmasked by rapid evolution of a pelagic tunicate.</title>
        <authorList>
            <person name="Denoeud F."/>
            <person name="Henriet S."/>
            <person name="Mungpakdee S."/>
            <person name="Aury J.M."/>
            <person name="Da Silva C."/>
            <person name="Brinkmann H."/>
            <person name="Mikhaleva J."/>
            <person name="Olsen L.C."/>
            <person name="Jubin C."/>
            <person name="Canestro C."/>
            <person name="Bouquet J.M."/>
            <person name="Danks G."/>
            <person name="Poulain J."/>
            <person name="Campsteijn C."/>
            <person name="Adamski M."/>
            <person name="Cross I."/>
            <person name="Yadetie F."/>
            <person name="Muffato M."/>
            <person name="Louis A."/>
            <person name="Butcher S."/>
            <person name="Tsagkogeorga G."/>
            <person name="Konrad A."/>
            <person name="Singh S."/>
            <person name="Jensen M.F."/>
            <person name="Cong E.H."/>
            <person name="Eikeseth-Otteraa H."/>
            <person name="Noel B."/>
            <person name="Anthouard V."/>
            <person name="Porcel B.M."/>
            <person name="Kachouri-Lafond R."/>
            <person name="Nishino A."/>
            <person name="Ugolini M."/>
            <person name="Chourrout P."/>
            <person name="Nishida H."/>
            <person name="Aasland R."/>
            <person name="Huzurbazar S."/>
            <person name="Westhof E."/>
            <person name="Delsuc F."/>
            <person name="Lehrach H."/>
            <person name="Reinhardt R."/>
            <person name="Weissenbach J."/>
            <person name="Roy S.W."/>
            <person name="Artiguenave F."/>
            <person name="Postlethwait J.H."/>
            <person name="Manak J.R."/>
            <person name="Thompson E.M."/>
            <person name="Jaillon O."/>
            <person name="Du Pasquier L."/>
            <person name="Boudinot P."/>
            <person name="Liberles D.A."/>
            <person name="Volff J.N."/>
            <person name="Philippe H."/>
            <person name="Lenhard B."/>
            <person name="Roest Crollius H."/>
            <person name="Wincker P."/>
            <person name="Chourrout D."/>
        </authorList>
    </citation>
    <scope>NUCLEOTIDE SEQUENCE [LARGE SCALE GENOMIC DNA]</scope>
</reference>
<dbReference type="EMBL" id="FN653015">
    <property type="protein sequence ID" value="CBY20129.1"/>
    <property type="molecule type" value="Genomic_DNA"/>
</dbReference>
<organism evidence="2">
    <name type="scientific">Oikopleura dioica</name>
    <name type="common">Tunicate</name>
    <dbReference type="NCBI Taxonomy" id="34765"/>
    <lineage>
        <taxon>Eukaryota</taxon>
        <taxon>Metazoa</taxon>
        <taxon>Chordata</taxon>
        <taxon>Tunicata</taxon>
        <taxon>Appendicularia</taxon>
        <taxon>Copelata</taxon>
        <taxon>Oikopleuridae</taxon>
        <taxon>Oikopleura</taxon>
    </lineage>
</organism>
<gene>
    <name evidence="2" type="ORF">GSOID_T00000112001</name>
</gene>
<dbReference type="OrthoDB" id="417450at2759"/>
<feature type="compositionally biased region" description="Low complexity" evidence="1">
    <location>
        <begin position="351"/>
        <end position="369"/>
    </location>
</feature>
<sequence length="428" mass="47639">MEPVRNNRGEEATFHASNVQDATRRATGLSSDVIEQISASVRNNSETGSPIVIECENTDANAEVGRVIGEALTQTFDNLTNPQNAPREGVEVEEFTEEEDRLLNGDPVPVRAPRGVTFSNGSNSTTFTEADLGQRLVDWLGIDIGSNPTLILMRSTLESILMREVIAIFNREEASENMQGLFNKIVMFSGLLEGAMPGLFKQFFGEEILKKAKNDIDVIESNMSLLRHTIRLLKESLQNREALGKTIRTFAKKFVKLNCEIFKSKDDLITHISSFSKADGDNGRRREMLVCAMRMSLDSSVADDSINIDSYVMDVKKEEQVEISADDGLEEDDIDSDNDDMVAENKANRESPTTSQSITSSDSSAPSSRKISEDKPKTETITEECIPRDWRPIVARDAHIVREHSRNSSRKQIKLSAAYRAGMPSKRP</sequence>
<dbReference type="InParanoid" id="E4WQJ7"/>
<dbReference type="AlphaFoldDB" id="E4WQJ7"/>
<evidence type="ECO:0000256" key="1">
    <source>
        <dbReference type="SAM" id="MobiDB-lite"/>
    </source>
</evidence>
<proteinExistence type="predicted"/>
<evidence type="ECO:0000313" key="3">
    <source>
        <dbReference type="Proteomes" id="UP000001307"/>
    </source>
</evidence>
<name>E4WQJ7_OIKDI</name>
<evidence type="ECO:0000313" key="2">
    <source>
        <dbReference type="EMBL" id="CBY20129.1"/>
    </source>
</evidence>
<feature type="region of interest" description="Disordered" evidence="1">
    <location>
        <begin position="401"/>
        <end position="428"/>
    </location>
</feature>
<feature type="compositionally biased region" description="Basic and acidic residues" evidence="1">
    <location>
        <begin position="370"/>
        <end position="388"/>
    </location>
</feature>